<evidence type="ECO:0000313" key="1">
    <source>
        <dbReference type="EMBL" id="EFA90919.1"/>
    </source>
</evidence>
<sequence length="56" mass="6227">MFSIFIDVSFRMSIIFVIFAIAMQGGCQRVKSFFFALMSTVGCGHVDAAIMTQIKI</sequence>
<dbReference type="STRING" id="679190.HMPREF0650_0923"/>
<dbReference type="EMBL" id="ADEG01000111">
    <property type="protein sequence ID" value="EFA90919.1"/>
    <property type="molecule type" value="Genomic_DNA"/>
</dbReference>
<organism evidence="1 2">
    <name type="scientific">Hoylesella buccalis ATCC 35310</name>
    <dbReference type="NCBI Taxonomy" id="679190"/>
    <lineage>
        <taxon>Bacteria</taxon>
        <taxon>Pseudomonadati</taxon>
        <taxon>Bacteroidota</taxon>
        <taxon>Bacteroidia</taxon>
        <taxon>Bacteroidales</taxon>
        <taxon>Prevotellaceae</taxon>
        <taxon>Hoylesella</taxon>
    </lineage>
</organism>
<dbReference type="AlphaFoldDB" id="D1W951"/>
<accession>D1W951</accession>
<dbReference type="Proteomes" id="UP000005283">
    <property type="component" value="Unassembled WGS sequence"/>
</dbReference>
<name>D1W951_9BACT</name>
<protein>
    <submittedName>
        <fullName evidence="1">Uncharacterized protein</fullName>
    </submittedName>
</protein>
<comment type="caution">
    <text evidence="1">The sequence shown here is derived from an EMBL/GenBank/DDBJ whole genome shotgun (WGS) entry which is preliminary data.</text>
</comment>
<gene>
    <name evidence="1" type="ORF">HMPREF0650_0923</name>
</gene>
<evidence type="ECO:0000313" key="2">
    <source>
        <dbReference type="Proteomes" id="UP000005283"/>
    </source>
</evidence>
<reference evidence="1 2" key="1">
    <citation type="submission" date="2009-12" db="EMBL/GenBank/DDBJ databases">
        <title>Genome Sequence of Prevotella buccalis ATCC 35310.</title>
        <authorList>
            <person name="Durkin A.S."/>
            <person name="Madupu R."/>
            <person name="Torralba M."/>
            <person name="Methe B."/>
            <person name="Sutton G."/>
            <person name="Strausberg R.L."/>
            <person name="Nelson K.E."/>
        </authorList>
    </citation>
    <scope>NUCLEOTIDE SEQUENCE [LARGE SCALE GENOMIC DNA]</scope>
    <source>
        <strain evidence="1 2">ATCC 35310</strain>
    </source>
</reference>
<keyword evidence="2" id="KW-1185">Reference proteome</keyword>
<proteinExistence type="predicted"/>